<reference evidence="1 2" key="1">
    <citation type="journal article" date="2019" name="Int. J. Syst. Evol. Microbiol.">
        <title>The Global Catalogue of Microorganisms (GCM) 10K type strain sequencing project: providing services to taxonomists for standard genome sequencing and annotation.</title>
        <authorList>
            <consortium name="The Broad Institute Genomics Platform"/>
            <consortium name="The Broad Institute Genome Sequencing Center for Infectious Disease"/>
            <person name="Wu L."/>
            <person name="Ma J."/>
        </authorList>
    </citation>
    <scope>NUCLEOTIDE SEQUENCE [LARGE SCALE GENOMIC DNA]</scope>
    <source>
        <strain evidence="1 2">LMG 29247</strain>
    </source>
</reference>
<proteinExistence type="predicted"/>
<comment type="caution">
    <text evidence="1">The sequence shown here is derived from an EMBL/GenBank/DDBJ whole genome shotgun (WGS) entry which is preliminary data.</text>
</comment>
<dbReference type="AlphaFoldDB" id="A0ABD5SLT3"/>
<dbReference type="RefSeq" id="WP_273739026.1">
    <property type="nucleotide sequence ID" value="NZ_JAQIVI010000210.1"/>
</dbReference>
<gene>
    <name evidence="1" type="ORF">ACFQE6_13850</name>
</gene>
<protein>
    <submittedName>
        <fullName evidence="1">Uncharacterized protein</fullName>
    </submittedName>
</protein>
<evidence type="ECO:0000313" key="2">
    <source>
        <dbReference type="Proteomes" id="UP001596383"/>
    </source>
</evidence>
<evidence type="ECO:0000313" key="1">
    <source>
        <dbReference type="EMBL" id="MFC6766033.1"/>
    </source>
</evidence>
<name>A0ABD5SLT3_9EURY</name>
<dbReference type="EMBL" id="JBHSWV010000210">
    <property type="protein sequence ID" value="MFC6766033.1"/>
    <property type="molecule type" value="Genomic_DNA"/>
</dbReference>
<keyword evidence="2" id="KW-1185">Reference proteome</keyword>
<sequence>MSTPCLQYDEEFKTFSRAMEHNDEIVDELVGELGSHYGWTDEELEDDLWKITEYIDSVCITEN</sequence>
<organism evidence="1 2">
    <name type="scientific">Natrinema soli</name>
    <dbReference type="NCBI Taxonomy" id="1930624"/>
    <lineage>
        <taxon>Archaea</taxon>
        <taxon>Methanobacteriati</taxon>
        <taxon>Methanobacteriota</taxon>
        <taxon>Stenosarchaea group</taxon>
        <taxon>Halobacteria</taxon>
        <taxon>Halobacteriales</taxon>
        <taxon>Natrialbaceae</taxon>
        <taxon>Natrinema</taxon>
    </lineage>
</organism>
<accession>A0ABD5SLT3</accession>
<dbReference type="Proteomes" id="UP001596383">
    <property type="component" value="Unassembled WGS sequence"/>
</dbReference>